<feature type="chain" id="PRO_5012252578" evidence="2">
    <location>
        <begin position="43"/>
        <end position="403"/>
    </location>
</feature>
<organism evidence="4 5">
    <name type="scientific">Paraburkholderia phenazinium</name>
    <dbReference type="NCBI Taxonomy" id="60549"/>
    <lineage>
        <taxon>Bacteria</taxon>
        <taxon>Pseudomonadati</taxon>
        <taxon>Pseudomonadota</taxon>
        <taxon>Betaproteobacteria</taxon>
        <taxon>Burkholderiales</taxon>
        <taxon>Burkholderiaceae</taxon>
        <taxon>Paraburkholderia</taxon>
    </lineage>
</organism>
<evidence type="ECO:0000313" key="5">
    <source>
        <dbReference type="Proteomes" id="UP000184693"/>
    </source>
</evidence>
<gene>
    <name evidence="4" type="ORF">SAMN05444168_1890</name>
</gene>
<dbReference type="Proteomes" id="UP000184693">
    <property type="component" value="Unassembled WGS sequence"/>
</dbReference>
<dbReference type="Gene3D" id="3.40.50.1820">
    <property type="entry name" value="alpha/beta hydrolase"/>
    <property type="match status" value="1"/>
</dbReference>
<keyword evidence="1" id="KW-0378">Hydrolase</keyword>
<evidence type="ECO:0000259" key="3">
    <source>
        <dbReference type="Pfam" id="PF02129"/>
    </source>
</evidence>
<feature type="domain" description="Xaa-Pro dipeptidyl-peptidase-like" evidence="3">
    <location>
        <begin position="78"/>
        <end position="218"/>
    </location>
</feature>
<dbReference type="PANTHER" id="PTHR22946:SF9">
    <property type="entry name" value="POLYKETIDE TRANSFERASE AF380"/>
    <property type="match status" value="1"/>
</dbReference>
<evidence type="ECO:0000256" key="2">
    <source>
        <dbReference type="SAM" id="SignalP"/>
    </source>
</evidence>
<dbReference type="InterPro" id="IPR029058">
    <property type="entry name" value="AB_hydrolase_fold"/>
</dbReference>
<dbReference type="AlphaFoldDB" id="A0A1N6FV55"/>
<reference evidence="4 5" key="1">
    <citation type="submission" date="2016-11" db="EMBL/GenBank/DDBJ databases">
        <authorList>
            <person name="Jaros S."/>
            <person name="Januszkiewicz K."/>
            <person name="Wedrychowicz H."/>
        </authorList>
    </citation>
    <scope>NUCLEOTIDE SEQUENCE [LARGE SCALE GENOMIC DNA]</scope>
    <source>
        <strain evidence="4 5">GAS86</strain>
    </source>
</reference>
<evidence type="ECO:0000313" key="4">
    <source>
        <dbReference type="EMBL" id="SIN99133.1"/>
    </source>
</evidence>
<dbReference type="Pfam" id="PF02129">
    <property type="entry name" value="Peptidase_S15"/>
    <property type="match status" value="1"/>
</dbReference>
<name>A0A1N6FV55_9BURK</name>
<evidence type="ECO:0000256" key="1">
    <source>
        <dbReference type="ARBA" id="ARBA00022801"/>
    </source>
</evidence>
<dbReference type="PANTHER" id="PTHR22946">
    <property type="entry name" value="DIENELACTONE HYDROLASE DOMAIN-CONTAINING PROTEIN-RELATED"/>
    <property type="match status" value="1"/>
</dbReference>
<dbReference type="SUPFAM" id="SSF53474">
    <property type="entry name" value="alpha/beta-Hydrolases"/>
    <property type="match status" value="1"/>
</dbReference>
<protein>
    <submittedName>
        <fullName evidence="4">X-Pro dipeptidyl-peptidase (S15 family)</fullName>
    </submittedName>
</protein>
<proteinExistence type="predicted"/>
<keyword evidence="2" id="KW-0732">Signal</keyword>
<dbReference type="RefSeq" id="WP_167379380.1">
    <property type="nucleotide sequence ID" value="NZ_FSRM01000001.1"/>
</dbReference>
<dbReference type="GO" id="GO:0052689">
    <property type="term" value="F:carboxylic ester hydrolase activity"/>
    <property type="evidence" value="ECO:0007669"/>
    <property type="project" value="UniProtKB-ARBA"/>
</dbReference>
<dbReference type="InterPro" id="IPR000383">
    <property type="entry name" value="Xaa-Pro-like_dom"/>
</dbReference>
<dbReference type="EMBL" id="FSRM01000001">
    <property type="protein sequence ID" value="SIN99133.1"/>
    <property type="molecule type" value="Genomic_DNA"/>
</dbReference>
<dbReference type="InterPro" id="IPR050261">
    <property type="entry name" value="FrsA_esterase"/>
</dbReference>
<sequence length="403" mass="43218">MSDRTAQSIWQRCIQLPGLSVRFMRCCGLLLVMASVPLQAWAQQAPANASSDETALLPGLVREPIALQITLPDGTKPNLEALVVRPDRPGRWPLVLMTPGTPRVAATGVGDRAPELLLTAAVAFAQRGYAAVIVLRRGFGHSDGPYAESGGPCRSPDYLSPGKASADDLLGALDSLRAQPWVDAQRVLLLGKSTGGLAVLAASARNPQGVVGVLDFAGGRGSSRPDFVCRPDQLIEAVEQYGSTAKMPSQWVWSENDHYFNPDLARQMLAAYTSHGASAQLAVLPPFGDDGHELLYDAPAEVWWPTVEPFLKTLNLPTQIVVQLPAPAALPQPPGLNEGCRDRFALYGASRNEGKAFVIAAGGHCSNTLIERTPQEAAEHALAYCRSRWSECEVYALGQRVVQ</sequence>
<accession>A0A1N6FV55</accession>
<feature type="signal peptide" evidence="2">
    <location>
        <begin position="1"/>
        <end position="42"/>
    </location>
</feature>